<evidence type="ECO:0000313" key="1">
    <source>
        <dbReference type="EMBL" id="MBB4616857.1"/>
    </source>
</evidence>
<dbReference type="PANTHER" id="PTHR31694">
    <property type="entry name" value="DESICCATION-LIKE PROTEIN"/>
    <property type="match status" value="1"/>
</dbReference>
<dbReference type="EMBL" id="JACHNY010000001">
    <property type="protein sequence ID" value="MBB4616857.1"/>
    <property type="molecule type" value="Genomic_DNA"/>
</dbReference>
<dbReference type="RefSeq" id="WP_184111996.1">
    <property type="nucleotide sequence ID" value="NZ_JACHNY010000001.1"/>
</dbReference>
<accession>A0A7W7AIW4</accession>
<proteinExistence type="predicted"/>
<keyword evidence="2" id="KW-1185">Reference proteome</keyword>
<evidence type="ECO:0000313" key="2">
    <source>
        <dbReference type="Proteomes" id="UP000574769"/>
    </source>
</evidence>
<dbReference type="InterPro" id="IPR052965">
    <property type="entry name" value="Pigment-catalase-like"/>
</dbReference>
<dbReference type="Pfam" id="PF13668">
    <property type="entry name" value="Ferritin_2"/>
    <property type="match status" value="1"/>
</dbReference>
<dbReference type="AlphaFoldDB" id="A0A7W7AIW4"/>
<protein>
    <recommendedName>
        <fullName evidence="3">Ferritin-like domain-containing protein</fullName>
    </recommendedName>
</protein>
<reference evidence="1 2" key="1">
    <citation type="submission" date="2020-08" db="EMBL/GenBank/DDBJ databases">
        <title>Genomic Encyclopedia of Type Strains, Phase IV (KMG-IV): sequencing the most valuable type-strain genomes for metagenomic binning, comparative biology and taxonomic classification.</title>
        <authorList>
            <person name="Goeker M."/>
        </authorList>
    </citation>
    <scope>NUCLEOTIDE SEQUENCE [LARGE SCALE GENOMIC DNA]</scope>
    <source>
        <strain evidence="1 2">DSM 15867</strain>
    </source>
</reference>
<organism evidence="1 2">
    <name type="scientific">Sphingomonas abaci</name>
    <dbReference type="NCBI Taxonomy" id="237611"/>
    <lineage>
        <taxon>Bacteria</taxon>
        <taxon>Pseudomonadati</taxon>
        <taxon>Pseudomonadota</taxon>
        <taxon>Alphaproteobacteria</taxon>
        <taxon>Sphingomonadales</taxon>
        <taxon>Sphingomonadaceae</taxon>
        <taxon>Sphingomonas</taxon>
    </lineage>
</organism>
<gene>
    <name evidence="1" type="ORF">GGQ96_000963</name>
</gene>
<evidence type="ECO:0008006" key="3">
    <source>
        <dbReference type="Google" id="ProtNLM"/>
    </source>
</evidence>
<comment type="caution">
    <text evidence="1">The sequence shown here is derived from an EMBL/GenBank/DDBJ whole genome shotgun (WGS) entry which is preliminary data.</text>
</comment>
<name>A0A7W7AIW4_9SPHN</name>
<dbReference type="PANTHER" id="PTHR31694:SF26">
    <property type="entry name" value="OS05G0151100 PROTEIN"/>
    <property type="match status" value="1"/>
</dbReference>
<dbReference type="Proteomes" id="UP000574769">
    <property type="component" value="Unassembled WGS sequence"/>
</dbReference>
<sequence>MQDEHTVLDLIEKAKARRDARRSFLRTAGGAAAMAGGLSLLAACGDDDNDPPVVVPTPTPTPTAGTVSEADVLNFALNLEYLEASFYSYAAFGTGLASNLMTGTGAQGAVATGTSGQPRGVQFTDATVAQYAREIAYDEINHVRFLRSALGSSAAAMPAINISGDASGAFTAAARAAQVIGQNDTFDPYASDNNFLLAAYLFEDVGVTAYMGGVQLLSTPATIEAAAGIHAVEAYHAGLVRTLLYSRGVTTSSLVTAAGQISAARDTLDGTANTGLLGQGGSRDQGIAATTVNGQLQSNIVPADSNGIAFVRSPQQVLNIVYLNPNASTTSGGFFPAGVNGTVRST</sequence>